<dbReference type="PANTHER" id="PTHR31672:SF10">
    <property type="entry name" value="F-BOX DOMAIN-CONTAINING PROTEIN"/>
    <property type="match status" value="1"/>
</dbReference>
<name>A0A5J5A0J2_9ASTE</name>
<gene>
    <name evidence="3" type="ORF">F0562_010019</name>
</gene>
<dbReference type="Pfam" id="PF22936">
    <property type="entry name" value="Pol_BBD"/>
    <property type="match status" value="1"/>
</dbReference>
<evidence type="ECO:0000313" key="4">
    <source>
        <dbReference type="Proteomes" id="UP000325577"/>
    </source>
</evidence>
<accession>A0A5J5A0J2</accession>
<organism evidence="3 4">
    <name type="scientific">Nyssa sinensis</name>
    <dbReference type="NCBI Taxonomy" id="561372"/>
    <lineage>
        <taxon>Eukaryota</taxon>
        <taxon>Viridiplantae</taxon>
        <taxon>Streptophyta</taxon>
        <taxon>Embryophyta</taxon>
        <taxon>Tracheophyta</taxon>
        <taxon>Spermatophyta</taxon>
        <taxon>Magnoliopsida</taxon>
        <taxon>eudicotyledons</taxon>
        <taxon>Gunneridae</taxon>
        <taxon>Pentapetalae</taxon>
        <taxon>asterids</taxon>
        <taxon>Cornales</taxon>
        <taxon>Nyssaceae</taxon>
        <taxon>Nyssa</taxon>
    </lineage>
</organism>
<dbReference type="InterPro" id="IPR006527">
    <property type="entry name" value="F-box-assoc_dom_typ1"/>
</dbReference>
<dbReference type="AlphaFoldDB" id="A0A5J5A0J2"/>
<feature type="domain" description="Retrovirus-related Pol polyprotein from transposon TNT 1-94-like beta-barrel" evidence="2">
    <location>
        <begin position="32"/>
        <end position="109"/>
    </location>
</feature>
<keyword evidence="4" id="KW-1185">Reference proteome</keyword>
<dbReference type="InterPro" id="IPR017451">
    <property type="entry name" value="F-box-assoc_interact_dom"/>
</dbReference>
<dbReference type="PANTHER" id="PTHR31672">
    <property type="entry name" value="BNACNNG10540D PROTEIN"/>
    <property type="match status" value="1"/>
</dbReference>
<dbReference type="NCBIfam" id="TIGR01640">
    <property type="entry name" value="F_box_assoc_1"/>
    <property type="match status" value="1"/>
</dbReference>
<reference evidence="3 4" key="1">
    <citation type="submission" date="2019-09" db="EMBL/GenBank/DDBJ databases">
        <title>A chromosome-level genome assembly of the Chinese tupelo Nyssa sinensis.</title>
        <authorList>
            <person name="Yang X."/>
            <person name="Kang M."/>
            <person name="Yang Y."/>
            <person name="Xiong H."/>
            <person name="Wang M."/>
            <person name="Zhang Z."/>
            <person name="Wang Z."/>
            <person name="Wu H."/>
            <person name="Ma T."/>
            <person name="Liu J."/>
            <person name="Xi Z."/>
        </authorList>
    </citation>
    <scope>NUCLEOTIDE SEQUENCE [LARGE SCALE GENOMIC DNA]</scope>
    <source>
        <strain evidence="3">J267</strain>
        <tissue evidence="3">Leaf</tissue>
    </source>
</reference>
<dbReference type="InterPro" id="IPR050796">
    <property type="entry name" value="SCF_F-box_component"/>
</dbReference>
<feature type="domain" description="F-box associated beta-propeller type 1" evidence="1">
    <location>
        <begin position="212"/>
        <end position="430"/>
    </location>
</feature>
<evidence type="ECO:0000259" key="2">
    <source>
        <dbReference type="Pfam" id="PF22936"/>
    </source>
</evidence>
<dbReference type="Proteomes" id="UP000325577">
    <property type="component" value="Linkage Group LG4"/>
</dbReference>
<evidence type="ECO:0000313" key="3">
    <source>
        <dbReference type="EMBL" id="KAA8523596.1"/>
    </source>
</evidence>
<dbReference type="InterPro" id="IPR054722">
    <property type="entry name" value="PolX-like_BBD"/>
</dbReference>
<dbReference type="EMBL" id="CM018047">
    <property type="protein sequence ID" value="KAA8523596.1"/>
    <property type="molecule type" value="Genomic_DNA"/>
</dbReference>
<dbReference type="Pfam" id="PF07734">
    <property type="entry name" value="FBA_1"/>
    <property type="match status" value="1"/>
</dbReference>
<proteinExistence type="predicted"/>
<dbReference type="OrthoDB" id="610337at2759"/>
<evidence type="ECO:0000259" key="1">
    <source>
        <dbReference type="Pfam" id="PF07734"/>
    </source>
</evidence>
<protein>
    <submittedName>
        <fullName evidence="3">Uncharacterized protein</fullName>
    </submittedName>
</protein>
<sequence length="512" mass="57765">MDFSYQGKPPSPQLTAMSATYNTGSDCSPNYWYTDTGATNHITADLANLNFPVEYQGDDNITIANGQALDISHSGQSSIHANDHTFILNNVLCVPSMATNLLSVHQFCKDNHCRFIFDSEMFQIQDKATKQLLFQGPSDHGLYPLPTSSITKHSAPSPQPPLHFQHYNKHCANHSPLQRNNYSDSTHTAYLELQHDHHKNSVNSNDNDLTRLNTQFNTLNSEFKLVGSCNGLLCLIVCNNSSSGLRKTGRIYIVNPVIGEYMAVPPLSQRTRFTEGYGFGVNSAGNEYKVIRLWFRWIDYTGKRRPSFELVVEIYTLGLGTWRSIGNVPCPLNVKHCPSFVNGALRWTIDSYVSMGFSGIIVSFDVGGEEFRPLPHPPRSGRQDNDLLDLCVLGDHLCFLDRDFDDEFLVIWVMREYGVEESWKILYVVEQPWVTFGRPYHSDIICLNLAPLTLVNDREILFLVNGEGEKLICYDPQTKTYQVLGIQRLPHRFSVIPHVGSFVSLRSAGDTK</sequence>